<dbReference type="PANTHER" id="PTHR18964">
    <property type="entry name" value="ROK (REPRESSOR, ORF, KINASE) FAMILY"/>
    <property type="match status" value="1"/>
</dbReference>
<evidence type="ECO:0000313" key="2">
    <source>
        <dbReference type="EMBL" id="NNV57627.1"/>
    </source>
</evidence>
<proteinExistence type="inferred from homology"/>
<dbReference type="InterPro" id="IPR000600">
    <property type="entry name" value="ROK"/>
</dbReference>
<organism evidence="2 3">
    <name type="scientific">Limnovirga soli</name>
    <dbReference type="NCBI Taxonomy" id="2656915"/>
    <lineage>
        <taxon>Bacteria</taxon>
        <taxon>Pseudomonadati</taxon>
        <taxon>Bacteroidota</taxon>
        <taxon>Chitinophagia</taxon>
        <taxon>Chitinophagales</taxon>
        <taxon>Chitinophagaceae</taxon>
        <taxon>Limnovirga</taxon>
    </lineage>
</organism>
<dbReference type="Pfam" id="PF00480">
    <property type="entry name" value="ROK"/>
    <property type="match status" value="1"/>
</dbReference>
<evidence type="ECO:0000313" key="3">
    <source>
        <dbReference type="Proteomes" id="UP000598971"/>
    </source>
</evidence>
<dbReference type="EMBL" id="WHPF01000017">
    <property type="protein sequence ID" value="NNV57627.1"/>
    <property type="molecule type" value="Genomic_DNA"/>
</dbReference>
<name>A0A8J8FHR6_9BACT</name>
<dbReference type="InterPro" id="IPR043129">
    <property type="entry name" value="ATPase_NBD"/>
</dbReference>
<gene>
    <name evidence="2" type="ORF">GD597_19310</name>
</gene>
<sequence>MALVALGIDLGGTRIKNIALAADGTILHQSILPTNDGDAESWQQRVTNAVKALVQQFTPAHEIVIGVSAPGLANENNTAIAFMPGRLQGLEQLVWANVFNMPTWVLNDAVAALLAEHKMGAAKNAKHAVMLTLGTGVGGAILIDGKPYTGHFQKAGHIGHMAIHSLGEPGITGTPGSLEESIGNCSIVKRSMGKYDSTQALLQDVAAANPFAQWVWLQSVRSLALGVVSLSNMLSPQIIIIGGGIAEAGEALFTPLAAFMDVYEWRPAGNKIQIVQATQGEMAGAMGAALFALEHKQSNK</sequence>
<reference evidence="2" key="1">
    <citation type="submission" date="2019-10" db="EMBL/GenBank/DDBJ databases">
        <title>Draft genome sequence of Panacibacter sp. KCS-6.</title>
        <authorList>
            <person name="Yim K.J."/>
        </authorList>
    </citation>
    <scope>NUCLEOTIDE SEQUENCE</scope>
    <source>
        <strain evidence="2">KCS-6</strain>
    </source>
</reference>
<keyword evidence="3" id="KW-1185">Reference proteome</keyword>
<comment type="similarity">
    <text evidence="1">Belongs to the ROK (NagC/XylR) family.</text>
</comment>
<comment type="caution">
    <text evidence="2">The sequence shown here is derived from an EMBL/GenBank/DDBJ whole genome shotgun (WGS) entry which is preliminary data.</text>
</comment>
<protein>
    <submittedName>
        <fullName evidence="2">ROK family protein</fullName>
    </submittedName>
</protein>
<dbReference type="RefSeq" id="WP_171609579.1">
    <property type="nucleotide sequence ID" value="NZ_WHPF01000017.1"/>
</dbReference>
<dbReference type="Proteomes" id="UP000598971">
    <property type="component" value="Unassembled WGS sequence"/>
</dbReference>
<dbReference type="PANTHER" id="PTHR18964:SF149">
    <property type="entry name" value="BIFUNCTIONAL UDP-N-ACETYLGLUCOSAMINE 2-EPIMERASE_N-ACETYLMANNOSAMINE KINASE"/>
    <property type="match status" value="1"/>
</dbReference>
<dbReference type="PROSITE" id="PS01125">
    <property type="entry name" value="ROK"/>
    <property type="match status" value="1"/>
</dbReference>
<evidence type="ECO:0000256" key="1">
    <source>
        <dbReference type="ARBA" id="ARBA00006479"/>
    </source>
</evidence>
<dbReference type="AlphaFoldDB" id="A0A8J8FHR6"/>
<dbReference type="InterPro" id="IPR049874">
    <property type="entry name" value="ROK_cs"/>
</dbReference>
<dbReference type="SUPFAM" id="SSF53067">
    <property type="entry name" value="Actin-like ATPase domain"/>
    <property type="match status" value="1"/>
</dbReference>
<dbReference type="Gene3D" id="3.30.420.40">
    <property type="match status" value="2"/>
</dbReference>
<accession>A0A8J8FHR6</accession>